<dbReference type="InterPro" id="IPR009057">
    <property type="entry name" value="Homeodomain-like_sf"/>
</dbReference>
<gene>
    <name evidence="7" type="ORF">I550_0472</name>
</gene>
<dbReference type="AlphaFoldDB" id="X8CLV0"/>
<dbReference type="EMBL" id="JAOG01000001">
    <property type="protein sequence ID" value="EUA57347.1"/>
    <property type="molecule type" value="Genomic_DNA"/>
</dbReference>
<organism evidence="7 8">
    <name type="scientific">Mycobacterium intracellulare 1956</name>
    <dbReference type="NCBI Taxonomy" id="1299331"/>
    <lineage>
        <taxon>Bacteria</taxon>
        <taxon>Bacillati</taxon>
        <taxon>Actinomycetota</taxon>
        <taxon>Actinomycetes</taxon>
        <taxon>Mycobacteriales</taxon>
        <taxon>Mycobacteriaceae</taxon>
        <taxon>Mycobacterium</taxon>
        <taxon>Mycobacterium avium complex (MAC)</taxon>
    </lineage>
</organism>
<evidence type="ECO:0000256" key="3">
    <source>
        <dbReference type="ARBA" id="ARBA00023163"/>
    </source>
</evidence>
<protein>
    <submittedName>
        <fullName evidence="7">Bacterial regulatory s, tetR family protein</fullName>
    </submittedName>
</protein>
<evidence type="ECO:0000256" key="2">
    <source>
        <dbReference type="ARBA" id="ARBA00023125"/>
    </source>
</evidence>
<sequence>MGSTRGGRPKDEVRREAALAATRELLIAKGYDEVTLSEVARVAGVSRPFVYDNWGTKFALVEDAIFTTDDQGPLIDDDKPFADSLTDLIAAMVAIQSDPAYLAGLPGLSADLYNRPDLVEQIERKYIAPIRAAYVRLIDRGKAEGVVRPDADGSALLDTIRGAVMLHTLINPSLDGAALIEHLRSTILHGVAKMATQQSPRKQSPRKPSPRR</sequence>
<dbReference type="PATRIC" id="fig|1299331.3.peg.460"/>
<comment type="caution">
    <text evidence="7">The sequence shown here is derived from an EMBL/GenBank/DDBJ whole genome shotgun (WGS) entry which is preliminary data.</text>
</comment>
<evidence type="ECO:0000313" key="8">
    <source>
        <dbReference type="Proteomes" id="UP000020825"/>
    </source>
</evidence>
<name>X8CLV0_MYCIT</name>
<feature type="region of interest" description="Disordered" evidence="5">
    <location>
        <begin position="192"/>
        <end position="212"/>
    </location>
</feature>
<dbReference type="InterPro" id="IPR001647">
    <property type="entry name" value="HTH_TetR"/>
</dbReference>
<dbReference type="SUPFAM" id="SSF46689">
    <property type="entry name" value="Homeodomain-like"/>
    <property type="match status" value="1"/>
</dbReference>
<dbReference type="PROSITE" id="PS50977">
    <property type="entry name" value="HTH_TETR_2"/>
    <property type="match status" value="1"/>
</dbReference>
<evidence type="ECO:0000259" key="6">
    <source>
        <dbReference type="PROSITE" id="PS50977"/>
    </source>
</evidence>
<dbReference type="InterPro" id="IPR050109">
    <property type="entry name" value="HTH-type_TetR-like_transc_reg"/>
</dbReference>
<dbReference type="InterPro" id="IPR011075">
    <property type="entry name" value="TetR_C"/>
</dbReference>
<proteinExistence type="predicted"/>
<evidence type="ECO:0000313" key="7">
    <source>
        <dbReference type="EMBL" id="EUA57347.1"/>
    </source>
</evidence>
<accession>X8CLV0</accession>
<evidence type="ECO:0000256" key="4">
    <source>
        <dbReference type="PROSITE-ProRule" id="PRU00335"/>
    </source>
</evidence>
<dbReference type="Gene3D" id="1.10.10.60">
    <property type="entry name" value="Homeodomain-like"/>
    <property type="match status" value="1"/>
</dbReference>
<dbReference type="Pfam" id="PF16859">
    <property type="entry name" value="TetR_C_11"/>
    <property type="match status" value="1"/>
</dbReference>
<dbReference type="PANTHER" id="PTHR30055:SF148">
    <property type="entry name" value="TETR-FAMILY TRANSCRIPTIONAL REGULATOR"/>
    <property type="match status" value="1"/>
</dbReference>
<dbReference type="Gene3D" id="1.10.357.10">
    <property type="entry name" value="Tetracycline Repressor, domain 2"/>
    <property type="match status" value="1"/>
</dbReference>
<evidence type="ECO:0000256" key="5">
    <source>
        <dbReference type="SAM" id="MobiDB-lite"/>
    </source>
</evidence>
<dbReference type="SUPFAM" id="SSF48498">
    <property type="entry name" value="Tetracyclin repressor-like, C-terminal domain"/>
    <property type="match status" value="1"/>
</dbReference>
<keyword evidence="2 4" id="KW-0238">DNA-binding</keyword>
<dbReference type="InterPro" id="IPR036271">
    <property type="entry name" value="Tet_transcr_reg_TetR-rel_C_sf"/>
</dbReference>
<reference evidence="7 8" key="1">
    <citation type="submission" date="2013-12" db="EMBL/GenBank/DDBJ databases">
        <authorList>
            <person name="Zelazny A."/>
            <person name="Olivier K."/>
            <person name="Holland S."/>
            <person name="Lenaerts A."/>
            <person name="Ordway D."/>
            <person name="DeGroote M.A."/>
            <person name="Parker T."/>
            <person name="Sizemore C."/>
            <person name="Tallon L.J."/>
            <person name="Sadzewicz L.K."/>
            <person name="Sengamalay N."/>
            <person name="Fraser C.M."/>
            <person name="Hine E."/>
            <person name="Shefchek K.A."/>
            <person name="Das S.P."/>
            <person name="Tettelin H."/>
        </authorList>
    </citation>
    <scope>NUCLEOTIDE SEQUENCE [LARGE SCALE GENOMIC DNA]</scope>
    <source>
        <strain evidence="7 8">1956</strain>
    </source>
</reference>
<feature type="DNA-binding region" description="H-T-H motif" evidence="4">
    <location>
        <begin position="35"/>
        <end position="54"/>
    </location>
</feature>
<evidence type="ECO:0000256" key="1">
    <source>
        <dbReference type="ARBA" id="ARBA00023015"/>
    </source>
</evidence>
<dbReference type="Pfam" id="PF00440">
    <property type="entry name" value="TetR_N"/>
    <property type="match status" value="1"/>
</dbReference>
<keyword evidence="3" id="KW-0804">Transcription</keyword>
<dbReference type="Proteomes" id="UP000020825">
    <property type="component" value="Unassembled WGS sequence"/>
</dbReference>
<feature type="compositionally biased region" description="Basic residues" evidence="5">
    <location>
        <begin position="203"/>
        <end position="212"/>
    </location>
</feature>
<keyword evidence="1" id="KW-0805">Transcription regulation</keyword>
<dbReference type="PANTHER" id="PTHR30055">
    <property type="entry name" value="HTH-TYPE TRANSCRIPTIONAL REGULATOR RUTR"/>
    <property type="match status" value="1"/>
</dbReference>
<dbReference type="GO" id="GO:0000976">
    <property type="term" value="F:transcription cis-regulatory region binding"/>
    <property type="evidence" value="ECO:0007669"/>
    <property type="project" value="TreeGrafter"/>
</dbReference>
<feature type="domain" description="HTH tetR-type" evidence="6">
    <location>
        <begin position="12"/>
        <end position="72"/>
    </location>
</feature>
<dbReference type="GO" id="GO:0003700">
    <property type="term" value="F:DNA-binding transcription factor activity"/>
    <property type="evidence" value="ECO:0007669"/>
    <property type="project" value="TreeGrafter"/>
</dbReference>